<dbReference type="PANTHER" id="PTHR37489">
    <property type="entry name" value="DUF3500 DOMAIN-CONTAINING PROTEIN"/>
    <property type="match status" value="1"/>
</dbReference>
<proteinExistence type="predicted"/>
<name>A0ABV7Y5R6_9ACTN</name>
<keyword evidence="2" id="KW-1185">Reference proteome</keyword>
<dbReference type="PANTHER" id="PTHR37489:SF1">
    <property type="entry name" value="DUF3500 DOMAIN-CONTAINING PROTEIN"/>
    <property type="match status" value="1"/>
</dbReference>
<dbReference type="EMBL" id="JBHRZH010000004">
    <property type="protein sequence ID" value="MFC3759749.1"/>
    <property type="molecule type" value="Genomic_DNA"/>
</dbReference>
<protein>
    <submittedName>
        <fullName evidence="1">DUF3500 domain-containing protein</fullName>
    </submittedName>
</protein>
<dbReference type="Proteomes" id="UP001595699">
    <property type="component" value="Unassembled WGS sequence"/>
</dbReference>
<comment type="caution">
    <text evidence="1">The sequence shown here is derived from an EMBL/GenBank/DDBJ whole genome shotgun (WGS) entry which is preliminary data.</text>
</comment>
<sequence>MIAAAATAFLDALDPAQRTTATAPFDTPDRSEWVYVPAQRPGLPLRDMTERQRELAYEILRAGLSERAFAEARQIMSREREGRTIHPLSYYFRVFGDPAGAGPWGFSASGHHVVVNLTVVGDTVAGTPQFLGAEPAMIVSGPDAGLRFLPFEEDLARDLLGGLDDARREVAIVSDVAPDNILTRNDPVADPAVLPKGLSYADLTNDQQALLERLIQHYLTRLLPSVADASWQRLGDAGLDPVTFSWAGSTERGIGNKHYYAVQGPTFILEYDNTQDDGNHIHSVWRDLERDWGTDLLKAHYASGH</sequence>
<dbReference type="Pfam" id="PF12006">
    <property type="entry name" value="DUF3500"/>
    <property type="match status" value="1"/>
</dbReference>
<reference evidence="2" key="1">
    <citation type="journal article" date="2019" name="Int. J. Syst. Evol. Microbiol.">
        <title>The Global Catalogue of Microorganisms (GCM) 10K type strain sequencing project: providing services to taxonomists for standard genome sequencing and annotation.</title>
        <authorList>
            <consortium name="The Broad Institute Genomics Platform"/>
            <consortium name="The Broad Institute Genome Sequencing Center for Infectious Disease"/>
            <person name="Wu L."/>
            <person name="Ma J."/>
        </authorList>
    </citation>
    <scope>NUCLEOTIDE SEQUENCE [LARGE SCALE GENOMIC DNA]</scope>
    <source>
        <strain evidence="2">CGMCC 4.7241</strain>
    </source>
</reference>
<gene>
    <name evidence="1" type="ORF">ACFOUW_02800</name>
</gene>
<organism evidence="1 2">
    <name type="scientific">Tenggerimyces flavus</name>
    <dbReference type="NCBI Taxonomy" id="1708749"/>
    <lineage>
        <taxon>Bacteria</taxon>
        <taxon>Bacillati</taxon>
        <taxon>Actinomycetota</taxon>
        <taxon>Actinomycetes</taxon>
        <taxon>Propionibacteriales</taxon>
        <taxon>Nocardioidaceae</taxon>
        <taxon>Tenggerimyces</taxon>
    </lineage>
</organism>
<dbReference type="RefSeq" id="WP_205120413.1">
    <property type="nucleotide sequence ID" value="NZ_JAFBCM010000001.1"/>
</dbReference>
<evidence type="ECO:0000313" key="2">
    <source>
        <dbReference type="Proteomes" id="UP001595699"/>
    </source>
</evidence>
<evidence type="ECO:0000313" key="1">
    <source>
        <dbReference type="EMBL" id="MFC3759749.1"/>
    </source>
</evidence>
<accession>A0ABV7Y5R6</accession>
<dbReference type="InterPro" id="IPR021889">
    <property type="entry name" value="DUF3500"/>
</dbReference>